<proteinExistence type="predicted"/>
<dbReference type="AlphaFoldDB" id="K0AXW7"/>
<gene>
    <name evidence="1" type="ordered locus">Curi_c16400</name>
</gene>
<keyword evidence="2" id="KW-1185">Reference proteome</keyword>
<dbReference type="HOGENOM" id="CLU_3041817_0_0_9"/>
<dbReference type="EMBL" id="CP003326">
    <property type="protein sequence ID" value="AFS78648.1"/>
    <property type="molecule type" value="Genomic_DNA"/>
</dbReference>
<reference evidence="1 2" key="1">
    <citation type="journal article" date="2012" name="PLoS ONE">
        <title>The purine-utilizing bacterium Clostridium acidurici 9a: a genome-guided metabolic reconsideration.</title>
        <authorList>
            <person name="Hartwich K."/>
            <person name="Poehlein A."/>
            <person name="Daniel R."/>
        </authorList>
    </citation>
    <scope>NUCLEOTIDE SEQUENCE [LARGE SCALE GENOMIC DNA]</scope>
    <source>
        <strain evidence="2">ATCC 7906 / DSM 604 / BCRC 14475 / CIP 104303 / KCTC 5404 / NCIMB 10678 / 9a</strain>
    </source>
</reference>
<evidence type="ECO:0000313" key="2">
    <source>
        <dbReference type="Proteomes" id="UP000006094"/>
    </source>
</evidence>
<organism evidence="1 2">
    <name type="scientific">Gottschalkia acidurici (strain ATCC 7906 / DSM 604 / BCRC 14475 / CIP 104303 / KCTC 5404 / NCIMB 10678 / 9a)</name>
    <name type="common">Clostridium acidurici</name>
    <dbReference type="NCBI Taxonomy" id="1128398"/>
    <lineage>
        <taxon>Bacteria</taxon>
        <taxon>Bacillati</taxon>
        <taxon>Bacillota</taxon>
        <taxon>Tissierellia</taxon>
        <taxon>Tissierellales</taxon>
        <taxon>Gottschalkiaceae</taxon>
        <taxon>Gottschalkia</taxon>
    </lineage>
</organism>
<sequence length="54" mass="6479">MLVGIKNKFNDTNIEKYKATFMLKKQYTTCLNKLYNLVKLTKFIETLLHIKIIR</sequence>
<dbReference type="KEGG" id="cad:Curi_c16400"/>
<dbReference type="Proteomes" id="UP000006094">
    <property type="component" value="Chromosome"/>
</dbReference>
<protein>
    <submittedName>
        <fullName evidence="1">Uncharacterized protein</fullName>
    </submittedName>
</protein>
<evidence type="ECO:0000313" key="1">
    <source>
        <dbReference type="EMBL" id="AFS78648.1"/>
    </source>
</evidence>
<name>K0AXW7_GOTA9</name>
<accession>K0AXW7</accession>